<proteinExistence type="inferred from homology"/>
<evidence type="ECO:0000313" key="16">
    <source>
        <dbReference type="EMBL" id="ATI42239.1"/>
    </source>
</evidence>
<dbReference type="GO" id="GO:0046872">
    <property type="term" value="F:metal ion binding"/>
    <property type="evidence" value="ECO:0007669"/>
    <property type="project" value="UniProtKB-KW"/>
</dbReference>
<comment type="cofactor">
    <cofactor evidence="1 13">
        <name>Mg(2+)</name>
        <dbReference type="ChEBI" id="CHEBI:18420"/>
    </cofactor>
</comment>
<evidence type="ECO:0000256" key="14">
    <source>
        <dbReference type="PIRSR" id="PIRSR604385-3"/>
    </source>
</evidence>
<dbReference type="InterPro" id="IPR013024">
    <property type="entry name" value="GGCT-like"/>
</dbReference>
<dbReference type="GO" id="GO:0019693">
    <property type="term" value="P:ribose phosphate metabolic process"/>
    <property type="evidence" value="ECO:0007669"/>
    <property type="project" value="TreeGrafter"/>
</dbReference>
<dbReference type="PROSITE" id="PS00893">
    <property type="entry name" value="NUDIX_BOX"/>
    <property type="match status" value="1"/>
</dbReference>
<evidence type="ECO:0000256" key="7">
    <source>
        <dbReference type="ARBA" id="ARBA00022842"/>
    </source>
</evidence>
<evidence type="ECO:0000256" key="6">
    <source>
        <dbReference type="ARBA" id="ARBA00022801"/>
    </source>
</evidence>
<evidence type="ECO:0000256" key="11">
    <source>
        <dbReference type="ARBA" id="ARBA00033056"/>
    </source>
</evidence>
<dbReference type="EC" id="3.6.1.13" evidence="3"/>
<dbReference type="SUPFAM" id="SSF55811">
    <property type="entry name" value="Nudix"/>
    <property type="match status" value="1"/>
</dbReference>
<dbReference type="InterPro" id="IPR009288">
    <property type="entry name" value="AIG2-like_dom"/>
</dbReference>
<feature type="binding site" evidence="13">
    <location>
        <position position="283"/>
    </location>
    <ligand>
        <name>Mg(2+)</name>
        <dbReference type="ChEBI" id="CHEBI:18420"/>
        <label>1</label>
    </ligand>
</feature>
<dbReference type="EMBL" id="CP021404">
    <property type="protein sequence ID" value="ATI42239.1"/>
    <property type="molecule type" value="Genomic_DNA"/>
</dbReference>
<dbReference type="RefSeq" id="WP_097373453.1">
    <property type="nucleotide sequence ID" value="NZ_CP021404.1"/>
</dbReference>
<keyword evidence="17" id="KW-1185">Reference proteome</keyword>
<dbReference type="PANTHER" id="PTHR11839:SF5">
    <property type="entry name" value="ADP-RIBOSE PYROPHOSPHATASE"/>
    <property type="match status" value="1"/>
</dbReference>
<feature type="domain" description="Nudix hydrolase" evidence="15">
    <location>
        <begin position="225"/>
        <end position="365"/>
    </location>
</feature>
<evidence type="ECO:0000256" key="5">
    <source>
        <dbReference type="ARBA" id="ARBA00022723"/>
    </source>
</evidence>
<dbReference type="CDD" id="cd24155">
    <property type="entry name" value="NUDIX_ADPRase"/>
    <property type="match status" value="1"/>
</dbReference>
<evidence type="ECO:0000256" key="1">
    <source>
        <dbReference type="ARBA" id="ARBA00001946"/>
    </source>
</evidence>
<name>A0A291LZV8_9RHOB</name>
<organism evidence="16 17">
    <name type="scientific">Pacificitalea manganoxidans</name>
    <dbReference type="NCBI Taxonomy" id="1411902"/>
    <lineage>
        <taxon>Bacteria</taxon>
        <taxon>Pseudomonadati</taxon>
        <taxon>Pseudomonadota</taxon>
        <taxon>Alphaproteobacteria</taxon>
        <taxon>Rhodobacterales</taxon>
        <taxon>Paracoccaceae</taxon>
        <taxon>Pacificitalea</taxon>
    </lineage>
</organism>
<dbReference type="InterPro" id="IPR004385">
    <property type="entry name" value="NDP_pyrophosphatase"/>
</dbReference>
<dbReference type="NCBIfam" id="TIGR00052">
    <property type="entry name" value="nudix-type nucleoside diphosphatase, YffH/AdpP family"/>
    <property type="match status" value="1"/>
</dbReference>
<reference evidence="16 17" key="1">
    <citation type="submission" date="2017-05" db="EMBL/GenBank/DDBJ databases">
        <title>Comparative genomic and metabolic analysis of manganese-oxidizing mechanisms in Celeribater manganoxidans DY25T: its adaption to the environment of polymetallic nodule.</title>
        <authorList>
            <person name="Wang X."/>
        </authorList>
    </citation>
    <scope>NUCLEOTIDE SEQUENCE [LARGE SCALE GENOMIC DNA]</scope>
    <source>
        <strain evidence="16 17">DY25</strain>
    </source>
</reference>
<dbReference type="CDD" id="cd06661">
    <property type="entry name" value="GGCT_like"/>
    <property type="match status" value="1"/>
</dbReference>
<dbReference type="Proteomes" id="UP000219050">
    <property type="component" value="Chromosome"/>
</dbReference>
<dbReference type="PANTHER" id="PTHR11839">
    <property type="entry name" value="UDP/ADP-SUGAR PYROPHOSPHATASE"/>
    <property type="match status" value="1"/>
</dbReference>
<dbReference type="KEGG" id="cmag:CBW24_09585"/>
<dbReference type="InterPro" id="IPR000086">
    <property type="entry name" value="NUDIX_hydrolase_dom"/>
</dbReference>
<feature type="binding site" evidence="13">
    <location>
        <position position="336"/>
    </location>
    <ligand>
        <name>Mg(2+)</name>
        <dbReference type="ChEBI" id="CHEBI:18420"/>
        <label>1</label>
    </ligand>
</feature>
<dbReference type="Gene3D" id="3.90.79.10">
    <property type="entry name" value="Nucleoside Triphosphate Pyrophosphohydrolase"/>
    <property type="match status" value="1"/>
</dbReference>
<keyword evidence="6" id="KW-0378">Hydrolase</keyword>
<evidence type="ECO:0000256" key="13">
    <source>
        <dbReference type="PIRSR" id="PIRSR604385-2"/>
    </source>
</evidence>
<protein>
    <recommendedName>
        <fullName evidence="4">ADP-ribose pyrophosphatase</fullName>
        <ecNumber evidence="3">3.6.1.13</ecNumber>
    </recommendedName>
    <alternativeName>
        <fullName evidence="9">ADP-ribose diphosphatase</fullName>
    </alternativeName>
    <alternativeName>
        <fullName evidence="11">ADP-ribose phosphohydrolase</fullName>
    </alternativeName>
    <alternativeName>
        <fullName evidence="10">Adenosine diphosphoribose pyrophosphatase</fullName>
    </alternativeName>
</protein>
<dbReference type="Pfam" id="PF06094">
    <property type="entry name" value="GGACT"/>
    <property type="match status" value="1"/>
</dbReference>
<dbReference type="PROSITE" id="PS51462">
    <property type="entry name" value="NUDIX"/>
    <property type="match status" value="1"/>
</dbReference>
<feature type="short sequence motif" description="Nudix box" evidence="14">
    <location>
        <begin position="268"/>
        <end position="290"/>
    </location>
</feature>
<dbReference type="Gene3D" id="3.10.490.10">
    <property type="entry name" value="Gamma-glutamyl cyclotransferase-like"/>
    <property type="match status" value="1"/>
</dbReference>
<dbReference type="AlphaFoldDB" id="A0A291LZV8"/>
<dbReference type="GO" id="GO:0006753">
    <property type="term" value="P:nucleoside phosphate metabolic process"/>
    <property type="evidence" value="ECO:0007669"/>
    <property type="project" value="TreeGrafter"/>
</dbReference>
<dbReference type="InterPro" id="IPR015797">
    <property type="entry name" value="NUDIX_hydrolase-like_dom_sf"/>
</dbReference>
<dbReference type="GO" id="GO:0019144">
    <property type="term" value="F:ADP-sugar diphosphatase activity"/>
    <property type="evidence" value="ECO:0007669"/>
    <property type="project" value="TreeGrafter"/>
</dbReference>
<evidence type="ECO:0000256" key="2">
    <source>
        <dbReference type="ARBA" id="ARBA00007482"/>
    </source>
</evidence>
<feature type="binding site" evidence="13">
    <location>
        <position position="267"/>
    </location>
    <ligand>
        <name>Mg(2+)</name>
        <dbReference type="ChEBI" id="CHEBI:18420"/>
        <label>1</label>
    </ligand>
</feature>
<evidence type="ECO:0000256" key="4">
    <source>
        <dbReference type="ARBA" id="ARBA00013297"/>
    </source>
</evidence>
<keyword evidence="7 13" id="KW-0460">Magnesium</keyword>
<dbReference type="SUPFAM" id="SSF110857">
    <property type="entry name" value="Gamma-glutamyl cyclotransferase-like"/>
    <property type="match status" value="1"/>
</dbReference>
<comment type="function">
    <text evidence="8">Acts on ADP-mannose and ADP-glucose as well as ADP-ribose. Prevents glycogen biosynthesis. The reaction catalyzed by this enzyme is a limiting step of the gluconeogenic process.</text>
</comment>
<dbReference type="GO" id="GO:0005829">
    <property type="term" value="C:cytosol"/>
    <property type="evidence" value="ECO:0007669"/>
    <property type="project" value="TreeGrafter"/>
</dbReference>
<dbReference type="InterPro" id="IPR036568">
    <property type="entry name" value="GGCT-like_sf"/>
</dbReference>
<dbReference type="GO" id="GO:0047631">
    <property type="term" value="F:ADP-ribose diphosphatase activity"/>
    <property type="evidence" value="ECO:0007669"/>
    <property type="project" value="UniProtKB-EC"/>
</dbReference>
<feature type="binding site" evidence="13">
    <location>
        <position position="287"/>
    </location>
    <ligand>
        <name>Mg(2+)</name>
        <dbReference type="ChEBI" id="CHEBI:18420"/>
        <label>1</label>
    </ligand>
</feature>
<keyword evidence="5 13" id="KW-0479">Metal-binding</keyword>
<evidence type="ECO:0000256" key="12">
    <source>
        <dbReference type="ARBA" id="ARBA00049546"/>
    </source>
</evidence>
<evidence type="ECO:0000256" key="8">
    <source>
        <dbReference type="ARBA" id="ARBA00025164"/>
    </source>
</evidence>
<evidence type="ECO:0000256" key="10">
    <source>
        <dbReference type="ARBA" id="ARBA00030308"/>
    </source>
</evidence>
<dbReference type="OrthoDB" id="5292471at2"/>
<comment type="catalytic activity">
    <reaction evidence="12">
        <text>ADP-D-ribose + H2O = D-ribose 5-phosphate + AMP + 2 H(+)</text>
        <dbReference type="Rhea" id="RHEA:10412"/>
        <dbReference type="ChEBI" id="CHEBI:15377"/>
        <dbReference type="ChEBI" id="CHEBI:15378"/>
        <dbReference type="ChEBI" id="CHEBI:57967"/>
        <dbReference type="ChEBI" id="CHEBI:78346"/>
        <dbReference type="ChEBI" id="CHEBI:456215"/>
        <dbReference type="EC" id="3.6.1.13"/>
    </reaction>
</comment>
<dbReference type="Pfam" id="PF00293">
    <property type="entry name" value="NUDIX"/>
    <property type="match status" value="1"/>
</dbReference>
<sequence length="379" mass="41372">MSSYFFYGTLRHLPLLNLVLGEDPTRDPDGPRAGLVHARLAGFRLAWAKGQSFPVAVAEPDAVTEGVLVSGLTAPQLARLDYFMTGFGFAPQRVEVETDEGAAATLTYLPRDARWHPGAAYHHDSWLDRHAKLEIAAAAEAMRHYGQVDAAQMAGRFHAIRTRAQARLNAQAQAPVATLRGDAPDVTVLDDRLPYADFFAVEEYRLSVPRHDGGGEIEMDRAVFVSGDAATVLPYDPVRDCVLLVEQFRAGPFARGDRNPMVLEPVAGRVDPGETPEDCARREALEEAGLELGTLHEVARYYPSPGAKSEYLYSYVALADLPESAMGVHGLLGETEDIRTHVISFARLMDLIGSGEANTAPLLITAAWLARERDRLRAG</sequence>
<comment type="similarity">
    <text evidence="2">Belongs to the Nudix hydrolase family. NudF subfamily.</text>
</comment>
<evidence type="ECO:0000256" key="9">
    <source>
        <dbReference type="ARBA" id="ARBA00030162"/>
    </source>
</evidence>
<evidence type="ECO:0000259" key="15">
    <source>
        <dbReference type="PROSITE" id="PS51462"/>
    </source>
</evidence>
<gene>
    <name evidence="16" type="ORF">CBW24_09585</name>
</gene>
<evidence type="ECO:0000313" key="17">
    <source>
        <dbReference type="Proteomes" id="UP000219050"/>
    </source>
</evidence>
<accession>A0A291LZV8</accession>
<dbReference type="InterPro" id="IPR020084">
    <property type="entry name" value="NUDIX_hydrolase_CS"/>
</dbReference>
<evidence type="ECO:0000256" key="3">
    <source>
        <dbReference type="ARBA" id="ARBA00012453"/>
    </source>
</evidence>